<dbReference type="Gene3D" id="2.60.40.1610">
    <property type="entry name" value="Domain of unknown function DUF1254"/>
    <property type="match status" value="1"/>
</dbReference>
<protein>
    <submittedName>
        <fullName evidence="2">Uncharacterized protein</fullName>
    </submittedName>
</protein>
<comment type="caution">
    <text evidence="2">The sequence shown here is derived from an EMBL/GenBank/DDBJ whole genome shotgun (WGS) entry which is preliminary data.</text>
</comment>
<reference evidence="2 3" key="1">
    <citation type="submission" date="2023-07" db="EMBL/GenBank/DDBJ databases">
        <title>Genomic Encyclopedia of Type Strains, Phase IV (KMG-IV): sequencing the most valuable type-strain genomes for metagenomic binning, comparative biology and taxonomic classification.</title>
        <authorList>
            <person name="Goeker M."/>
        </authorList>
    </citation>
    <scope>NUCLEOTIDE SEQUENCE [LARGE SCALE GENOMIC DNA]</scope>
    <source>
        <strain evidence="2 3">B1-1</strain>
    </source>
</reference>
<keyword evidence="1" id="KW-0732">Signal</keyword>
<name>A0ABU0M3P5_9HYPH</name>
<evidence type="ECO:0000313" key="3">
    <source>
        <dbReference type="Proteomes" id="UP001223743"/>
    </source>
</evidence>
<accession>A0ABU0M3P5</accession>
<evidence type="ECO:0000313" key="2">
    <source>
        <dbReference type="EMBL" id="MDQ0515575.1"/>
    </source>
</evidence>
<dbReference type="RefSeq" id="WP_266280820.1">
    <property type="nucleotide sequence ID" value="NZ_JAPKNF010000001.1"/>
</dbReference>
<proteinExistence type="predicted"/>
<dbReference type="SUPFAM" id="SSF160935">
    <property type="entry name" value="VPA0735-like"/>
    <property type="match status" value="1"/>
</dbReference>
<dbReference type="InterPro" id="IPR037050">
    <property type="entry name" value="DUF1254_sf"/>
</dbReference>
<feature type="signal peptide" evidence="1">
    <location>
        <begin position="1"/>
        <end position="27"/>
    </location>
</feature>
<dbReference type="Proteomes" id="UP001223743">
    <property type="component" value="Unassembled WGS sequence"/>
</dbReference>
<dbReference type="Gene3D" id="1.10.3360.10">
    <property type="entry name" value="VPA0735-like domain"/>
    <property type="match status" value="1"/>
</dbReference>
<organism evidence="2 3">
    <name type="scientific">Kaistia geumhonensis</name>
    <dbReference type="NCBI Taxonomy" id="410839"/>
    <lineage>
        <taxon>Bacteria</taxon>
        <taxon>Pseudomonadati</taxon>
        <taxon>Pseudomonadota</taxon>
        <taxon>Alphaproteobacteria</taxon>
        <taxon>Hyphomicrobiales</taxon>
        <taxon>Kaistiaceae</taxon>
        <taxon>Kaistia</taxon>
    </lineage>
</organism>
<feature type="chain" id="PRO_5046391919" evidence="1">
    <location>
        <begin position="28"/>
        <end position="129"/>
    </location>
</feature>
<gene>
    <name evidence="2" type="ORF">QO015_001188</name>
</gene>
<keyword evidence="3" id="KW-1185">Reference proteome</keyword>
<dbReference type="EMBL" id="JAUSWJ010000001">
    <property type="protein sequence ID" value="MDQ0515575.1"/>
    <property type="molecule type" value="Genomic_DNA"/>
</dbReference>
<evidence type="ECO:0000256" key="1">
    <source>
        <dbReference type="SAM" id="SignalP"/>
    </source>
</evidence>
<sequence>MDPTLLLRRPAALAAGLMLLGAASALAETPTYSADVPAKITTPESVETRLGTLRFKHGAPDAATVKLVYDNLDFSRGVEAFMEGMPATSVRAVCNGLEAAGAKANQGVAITEGLMDARTLFLTPNTTTV</sequence>